<evidence type="ECO:0000313" key="3">
    <source>
        <dbReference type="Proteomes" id="UP000323537"/>
    </source>
</evidence>
<sequence>MRSALGSSVSIQGANSTNIELFVTLGGIVLLFAGLWKVFEKAGKPGWAGIIPIYNLYVLVKISGNAWYWFALFFVPVINFFATLKVSIDIAGKFNKGILFGLGLTFLSFIFYPLLGFGGYQYNDATTSTGGIA</sequence>
<gene>
    <name evidence="2" type="ORF">SAMN04488066_106117</name>
</gene>
<keyword evidence="1" id="KW-1133">Transmembrane helix</keyword>
<organism evidence="2 3">
    <name type="scientific">Halorubrum aquaticum</name>
    <dbReference type="NCBI Taxonomy" id="387340"/>
    <lineage>
        <taxon>Archaea</taxon>
        <taxon>Methanobacteriati</taxon>
        <taxon>Methanobacteriota</taxon>
        <taxon>Stenosarchaea group</taxon>
        <taxon>Halobacteria</taxon>
        <taxon>Halobacteriales</taxon>
        <taxon>Haloferacaceae</taxon>
        <taxon>Halorubrum</taxon>
    </lineage>
</organism>
<feature type="transmembrane region" description="Helical" evidence="1">
    <location>
        <begin position="98"/>
        <end position="115"/>
    </location>
</feature>
<dbReference type="EMBL" id="FOPZ01000006">
    <property type="protein sequence ID" value="SFH50970.1"/>
    <property type="molecule type" value="Genomic_DNA"/>
</dbReference>
<accession>A0A1I3ALT3</accession>
<keyword evidence="3" id="KW-1185">Reference proteome</keyword>
<keyword evidence="1" id="KW-0472">Membrane</keyword>
<dbReference type="RefSeq" id="WP_149784143.1">
    <property type="nucleotide sequence ID" value="NZ_BAAADP010000004.1"/>
</dbReference>
<evidence type="ECO:0008006" key="4">
    <source>
        <dbReference type="Google" id="ProtNLM"/>
    </source>
</evidence>
<feature type="transmembrane region" description="Helical" evidence="1">
    <location>
        <begin position="21"/>
        <end position="39"/>
    </location>
</feature>
<reference evidence="2 3" key="1">
    <citation type="submission" date="2016-10" db="EMBL/GenBank/DDBJ databases">
        <authorList>
            <person name="Varghese N."/>
            <person name="Submissions S."/>
        </authorList>
    </citation>
    <scope>NUCLEOTIDE SEQUENCE [LARGE SCALE GENOMIC DNA]</scope>
    <source>
        <strain evidence="2 3">CGMCC 1.6377</strain>
    </source>
</reference>
<proteinExistence type="predicted"/>
<dbReference type="Pfam" id="PF18936">
    <property type="entry name" value="DUF5684"/>
    <property type="match status" value="1"/>
</dbReference>
<dbReference type="AlphaFoldDB" id="A0A1I3ALT3"/>
<evidence type="ECO:0000256" key="1">
    <source>
        <dbReference type="SAM" id="Phobius"/>
    </source>
</evidence>
<evidence type="ECO:0000313" key="2">
    <source>
        <dbReference type="EMBL" id="SFH50970.1"/>
    </source>
</evidence>
<feature type="transmembrane region" description="Helical" evidence="1">
    <location>
        <begin position="66"/>
        <end position="86"/>
    </location>
</feature>
<dbReference type="InterPro" id="IPR043739">
    <property type="entry name" value="DUF5684"/>
</dbReference>
<dbReference type="Proteomes" id="UP000323537">
    <property type="component" value="Unassembled WGS sequence"/>
</dbReference>
<keyword evidence="1" id="KW-0812">Transmembrane</keyword>
<protein>
    <recommendedName>
        <fullName evidence="4">Signal peptidase I</fullName>
    </recommendedName>
</protein>
<name>A0A1I3ALT3_9EURY</name>